<gene>
    <name evidence="2" type="ORF">K435DRAFT_565961</name>
</gene>
<dbReference type="InterPro" id="IPR001841">
    <property type="entry name" value="Znf_RING"/>
</dbReference>
<dbReference type="OrthoDB" id="8062037at2759"/>
<dbReference type="Pfam" id="PF17123">
    <property type="entry name" value="zf-RING_11"/>
    <property type="match status" value="1"/>
</dbReference>
<name>A0A4V4HBM2_DENBC</name>
<reference evidence="2 3" key="1">
    <citation type="journal article" date="2019" name="Nat. Ecol. Evol.">
        <title>Megaphylogeny resolves global patterns of mushroom evolution.</title>
        <authorList>
            <person name="Varga T."/>
            <person name="Krizsan K."/>
            <person name="Foldi C."/>
            <person name="Dima B."/>
            <person name="Sanchez-Garcia M."/>
            <person name="Sanchez-Ramirez S."/>
            <person name="Szollosi G.J."/>
            <person name="Szarkandi J.G."/>
            <person name="Papp V."/>
            <person name="Albert L."/>
            <person name="Andreopoulos W."/>
            <person name="Angelini C."/>
            <person name="Antonin V."/>
            <person name="Barry K.W."/>
            <person name="Bougher N.L."/>
            <person name="Buchanan P."/>
            <person name="Buyck B."/>
            <person name="Bense V."/>
            <person name="Catcheside P."/>
            <person name="Chovatia M."/>
            <person name="Cooper J."/>
            <person name="Damon W."/>
            <person name="Desjardin D."/>
            <person name="Finy P."/>
            <person name="Geml J."/>
            <person name="Haridas S."/>
            <person name="Hughes K."/>
            <person name="Justo A."/>
            <person name="Karasinski D."/>
            <person name="Kautmanova I."/>
            <person name="Kiss B."/>
            <person name="Kocsube S."/>
            <person name="Kotiranta H."/>
            <person name="LaButti K.M."/>
            <person name="Lechner B.E."/>
            <person name="Liimatainen K."/>
            <person name="Lipzen A."/>
            <person name="Lukacs Z."/>
            <person name="Mihaltcheva S."/>
            <person name="Morgado L.N."/>
            <person name="Niskanen T."/>
            <person name="Noordeloos M.E."/>
            <person name="Ohm R.A."/>
            <person name="Ortiz-Santana B."/>
            <person name="Ovrebo C."/>
            <person name="Racz N."/>
            <person name="Riley R."/>
            <person name="Savchenko A."/>
            <person name="Shiryaev A."/>
            <person name="Soop K."/>
            <person name="Spirin V."/>
            <person name="Szebenyi C."/>
            <person name="Tomsovsky M."/>
            <person name="Tulloss R.E."/>
            <person name="Uehling J."/>
            <person name="Grigoriev I.V."/>
            <person name="Vagvolgyi C."/>
            <person name="Papp T."/>
            <person name="Martin F.M."/>
            <person name="Miettinen O."/>
            <person name="Hibbett D.S."/>
            <person name="Nagy L.G."/>
        </authorList>
    </citation>
    <scope>NUCLEOTIDE SEQUENCE [LARGE SCALE GENOMIC DNA]</scope>
    <source>
        <strain evidence="2 3">CBS 962.96</strain>
    </source>
</reference>
<dbReference type="EMBL" id="ML179955">
    <property type="protein sequence ID" value="THU79965.1"/>
    <property type="molecule type" value="Genomic_DNA"/>
</dbReference>
<dbReference type="Proteomes" id="UP000297245">
    <property type="component" value="Unassembled WGS sequence"/>
</dbReference>
<protein>
    <recommendedName>
        <fullName evidence="1">RING-type domain-containing protein</fullName>
    </recommendedName>
</protein>
<dbReference type="AlphaFoldDB" id="A0A4V4HBM2"/>
<dbReference type="SUPFAM" id="SSF57850">
    <property type="entry name" value="RING/U-box"/>
    <property type="match status" value="1"/>
</dbReference>
<evidence type="ECO:0000259" key="1">
    <source>
        <dbReference type="Pfam" id="PF17123"/>
    </source>
</evidence>
<dbReference type="Gene3D" id="3.30.40.10">
    <property type="entry name" value="Zinc/RING finger domain, C3HC4 (zinc finger)"/>
    <property type="match status" value="1"/>
</dbReference>
<feature type="domain" description="RING-type" evidence="1">
    <location>
        <begin position="107"/>
        <end position="135"/>
    </location>
</feature>
<keyword evidence="3" id="KW-1185">Reference proteome</keyword>
<dbReference type="InterPro" id="IPR013083">
    <property type="entry name" value="Znf_RING/FYVE/PHD"/>
</dbReference>
<feature type="non-terminal residue" evidence="2">
    <location>
        <position position="135"/>
    </location>
</feature>
<evidence type="ECO:0000313" key="2">
    <source>
        <dbReference type="EMBL" id="THU79965.1"/>
    </source>
</evidence>
<feature type="non-terminal residue" evidence="2">
    <location>
        <position position="1"/>
    </location>
</feature>
<proteinExistence type="predicted"/>
<evidence type="ECO:0000313" key="3">
    <source>
        <dbReference type="Proteomes" id="UP000297245"/>
    </source>
</evidence>
<organism evidence="2 3">
    <name type="scientific">Dendrothele bispora (strain CBS 962.96)</name>
    <dbReference type="NCBI Taxonomy" id="1314807"/>
    <lineage>
        <taxon>Eukaryota</taxon>
        <taxon>Fungi</taxon>
        <taxon>Dikarya</taxon>
        <taxon>Basidiomycota</taxon>
        <taxon>Agaricomycotina</taxon>
        <taxon>Agaricomycetes</taxon>
        <taxon>Agaricomycetidae</taxon>
        <taxon>Agaricales</taxon>
        <taxon>Agaricales incertae sedis</taxon>
        <taxon>Dendrothele</taxon>
    </lineage>
</organism>
<accession>A0A4V4HBM2</accession>
<sequence length="135" mass="14615">FTDLDLLVSRLDDPNLRDGTNYDTLLLLSDFLGPAPNRSLSTTTTTTDRVASLSSTSINHIPPLNSPQSLSLPPPLLGRVAVERRRKTKDGRVKIKLSLLDSGVDKCGICLSQFKEGNSGAVSPACKHAFHEKCL</sequence>